<dbReference type="OrthoDB" id="2021138at2759"/>
<keyword evidence="1" id="KW-0479">Metal-binding</keyword>
<dbReference type="InterPro" id="IPR036705">
    <property type="entry name" value="Ribosyl_crysJ1_sf"/>
</dbReference>
<feature type="binding site" evidence="1">
    <location>
        <position position="82"/>
    </location>
    <ligand>
        <name>Mg(2+)</name>
        <dbReference type="ChEBI" id="CHEBI:18420"/>
        <label>1</label>
    </ligand>
</feature>
<feature type="binding site" evidence="1">
    <location>
        <position position="348"/>
    </location>
    <ligand>
        <name>Mg(2+)</name>
        <dbReference type="ChEBI" id="CHEBI:18420"/>
        <label>1</label>
    </ligand>
</feature>
<dbReference type="PANTHER" id="PTHR16222:SF28">
    <property type="entry name" value="ADP-RIBOSYLGLYCOHYDROLASE"/>
    <property type="match status" value="1"/>
</dbReference>
<dbReference type="AlphaFoldDB" id="A0A7H8R0D0"/>
<dbReference type="KEGG" id="trg:TRUGW13939_06837"/>
<keyword evidence="1" id="KW-0460">Magnesium</keyword>
<feature type="binding site" evidence="1">
    <location>
        <position position="349"/>
    </location>
    <ligand>
        <name>Mg(2+)</name>
        <dbReference type="ChEBI" id="CHEBI:18420"/>
        <label>1</label>
    </ligand>
</feature>
<evidence type="ECO:0000313" key="3">
    <source>
        <dbReference type="Proteomes" id="UP000509510"/>
    </source>
</evidence>
<evidence type="ECO:0000313" key="2">
    <source>
        <dbReference type="EMBL" id="QKX59697.1"/>
    </source>
</evidence>
<organism evidence="2 3">
    <name type="scientific">Talaromyces rugulosus</name>
    <name type="common">Penicillium rugulosum</name>
    <dbReference type="NCBI Taxonomy" id="121627"/>
    <lineage>
        <taxon>Eukaryota</taxon>
        <taxon>Fungi</taxon>
        <taxon>Dikarya</taxon>
        <taxon>Ascomycota</taxon>
        <taxon>Pezizomycotina</taxon>
        <taxon>Eurotiomycetes</taxon>
        <taxon>Eurotiomycetidae</taxon>
        <taxon>Eurotiales</taxon>
        <taxon>Trichocomaceae</taxon>
        <taxon>Talaromyces</taxon>
        <taxon>Talaromyces sect. Islandici</taxon>
    </lineage>
</organism>
<dbReference type="Gene3D" id="1.10.4080.10">
    <property type="entry name" value="ADP-ribosylation/Crystallin J1"/>
    <property type="match status" value="1"/>
</dbReference>
<keyword evidence="3" id="KW-1185">Reference proteome</keyword>
<dbReference type="Proteomes" id="UP000509510">
    <property type="component" value="Chromosome IV"/>
</dbReference>
<dbReference type="GeneID" id="55994330"/>
<dbReference type="RefSeq" id="XP_035345874.1">
    <property type="nucleotide sequence ID" value="XM_035489981.1"/>
</dbReference>
<dbReference type="InterPro" id="IPR005502">
    <property type="entry name" value="Ribosyl_crysJ1"/>
</dbReference>
<dbReference type="SUPFAM" id="SSF101478">
    <property type="entry name" value="ADP-ribosylglycohydrolase"/>
    <property type="match status" value="1"/>
</dbReference>
<comment type="cofactor">
    <cofactor evidence="1">
        <name>Mg(2+)</name>
        <dbReference type="ChEBI" id="CHEBI:18420"/>
    </cofactor>
    <text evidence="1">Binds 2 magnesium ions per subunit.</text>
</comment>
<dbReference type="InterPro" id="IPR050792">
    <property type="entry name" value="ADP-ribosylglycohydrolase"/>
</dbReference>
<feature type="binding site" evidence="1">
    <location>
        <position position="83"/>
    </location>
    <ligand>
        <name>Mg(2+)</name>
        <dbReference type="ChEBI" id="CHEBI:18420"/>
        <label>1</label>
    </ligand>
</feature>
<feature type="binding site" evidence="1">
    <location>
        <position position="346"/>
    </location>
    <ligand>
        <name>Mg(2+)</name>
        <dbReference type="ChEBI" id="CHEBI:18420"/>
        <label>1</label>
    </ligand>
</feature>
<dbReference type="PANTHER" id="PTHR16222">
    <property type="entry name" value="ADP-RIBOSYLGLYCOHYDROLASE"/>
    <property type="match status" value="1"/>
</dbReference>
<protein>
    <recommendedName>
        <fullName evidence="4">ADP-ribosylglycohydrolase</fullName>
    </recommendedName>
</protein>
<accession>A0A7H8R0D0</accession>
<sequence>MADLVFLSLHPFVKSTVVDKVRGTIFGSALGDAIGLYTEFLSKDLSTYAYGAYPEARFQLTTPTTEFYPDGHRNKFTLRSWTDDTDHALLIILSFLHSNGTVISPRDFAARLKVWVEQGLRCLDRLPLGLGATVGRVVCDKNYSKNPELVAYEVWASRGCNIAPNGSLMRAHPLGIICIEKSLEETFQIAIDYSVVTHADPRCVVACCVHTALIRGILRGEVTSEEDVGRILEASFTSVEQWQQNGRLFNITKNTPRGVPADVLVAEPVLDRVEFDRYVNASSFEELQLDSAREIGYVYKALGSCILCLRLAIRHSKGQLIDEQYMQAGTNIFEELITALIMQGGDADTNACIAGAVLGAWIGNIGLPPSWRNGLDHNRWLLHKCRAMEQVLGIDESLTGYDGVKDRDTLSDGGRGLLDKPSLEARDAAFVEMYTKKMKRMAERKAHKESKETGRGWIRGLLR</sequence>
<evidence type="ECO:0000256" key="1">
    <source>
        <dbReference type="PIRSR" id="PIRSR605502-1"/>
    </source>
</evidence>
<reference evidence="3" key="1">
    <citation type="submission" date="2020-06" db="EMBL/GenBank/DDBJ databases">
        <title>A chromosome-scale genome assembly of Talaromyces rugulosus W13939.</title>
        <authorList>
            <person name="Wang B."/>
            <person name="Guo L."/>
            <person name="Ye K."/>
            <person name="Wang L."/>
        </authorList>
    </citation>
    <scope>NUCLEOTIDE SEQUENCE [LARGE SCALE GENOMIC DNA]</scope>
    <source>
        <strain evidence="3">W13939</strain>
    </source>
</reference>
<evidence type="ECO:0008006" key="4">
    <source>
        <dbReference type="Google" id="ProtNLM"/>
    </source>
</evidence>
<proteinExistence type="predicted"/>
<dbReference type="GO" id="GO:0046872">
    <property type="term" value="F:metal ion binding"/>
    <property type="evidence" value="ECO:0007669"/>
    <property type="project" value="UniProtKB-KW"/>
</dbReference>
<gene>
    <name evidence="2" type="ORF">TRUGW13939_06837</name>
</gene>
<feature type="binding site" evidence="1">
    <location>
        <position position="84"/>
    </location>
    <ligand>
        <name>Mg(2+)</name>
        <dbReference type="ChEBI" id="CHEBI:18420"/>
        <label>1</label>
    </ligand>
</feature>
<dbReference type="EMBL" id="CP055901">
    <property type="protein sequence ID" value="QKX59697.1"/>
    <property type="molecule type" value="Genomic_DNA"/>
</dbReference>
<dbReference type="Pfam" id="PF03747">
    <property type="entry name" value="ADP_ribosyl_GH"/>
    <property type="match status" value="1"/>
</dbReference>
<name>A0A7H8R0D0_TALRU</name>